<evidence type="ECO:0000313" key="5">
    <source>
        <dbReference type="Proteomes" id="UP001627154"/>
    </source>
</evidence>
<dbReference type="PANTHER" id="PTHR46680:SF3">
    <property type="entry name" value="NF-KAPPA-B INHIBITOR CACTUS"/>
    <property type="match status" value="1"/>
</dbReference>
<dbReference type="InterPro" id="IPR051070">
    <property type="entry name" value="NF-kappa-B_inhibitor"/>
</dbReference>
<feature type="repeat" description="ANK" evidence="3">
    <location>
        <begin position="175"/>
        <end position="207"/>
    </location>
</feature>
<dbReference type="EMBL" id="JBJJXI010000064">
    <property type="protein sequence ID" value="KAL3397474.1"/>
    <property type="molecule type" value="Genomic_DNA"/>
</dbReference>
<dbReference type="InterPro" id="IPR036770">
    <property type="entry name" value="Ankyrin_rpt-contain_sf"/>
</dbReference>
<dbReference type="PRINTS" id="PR01415">
    <property type="entry name" value="ANKYRIN"/>
</dbReference>
<dbReference type="PANTHER" id="PTHR46680">
    <property type="entry name" value="NF-KAPPA-B INHIBITOR ALPHA"/>
    <property type="match status" value="1"/>
</dbReference>
<dbReference type="Proteomes" id="UP001627154">
    <property type="component" value="Unassembled WGS sequence"/>
</dbReference>
<organism evidence="4 5">
    <name type="scientific">Trichogramma kaykai</name>
    <dbReference type="NCBI Taxonomy" id="54128"/>
    <lineage>
        <taxon>Eukaryota</taxon>
        <taxon>Metazoa</taxon>
        <taxon>Ecdysozoa</taxon>
        <taxon>Arthropoda</taxon>
        <taxon>Hexapoda</taxon>
        <taxon>Insecta</taxon>
        <taxon>Pterygota</taxon>
        <taxon>Neoptera</taxon>
        <taxon>Endopterygota</taxon>
        <taxon>Hymenoptera</taxon>
        <taxon>Apocrita</taxon>
        <taxon>Proctotrupomorpha</taxon>
        <taxon>Chalcidoidea</taxon>
        <taxon>Trichogrammatidae</taxon>
        <taxon>Trichogramma</taxon>
    </lineage>
</organism>
<dbReference type="Pfam" id="PF12796">
    <property type="entry name" value="Ank_2"/>
    <property type="match status" value="3"/>
</dbReference>
<dbReference type="PROSITE" id="PS50297">
    <property type="entry name" value="ANK_REP_REGION"/>
    <property type="match status" value="8"/>
</dbReference>
<proteinExistence type="predicted"/>
<reference evidence="4 5" key="1">
    <citation type="journal article" date="2024" name="bioRxiv">
        <title>A reference genome for Trichogramma kaykai: A tiny desert-dwelling parasitoid wasp with competing sex-ratio distorters.</title>
        <authorList>
            <person name="Culotta J."/>
            <person name="Lindsey A.R."/>
        </authorList>
    </citation>
    <scope>NUCLEOTIDE SEQUENCE [LARGE SCALE GENOMIC DNA]</scope>
    <source>
        <strain evidence="4 5">KSX58</strain>
    </source>
</reference>
<feature type="repeat" description="ANK" evidence="3">
    <location>
        <begin position="355"/>
        <end position="379"/>
    </location>
</feature>
<name>A0ABD2WX65_9HYME</name>
<keyword evidence="2 3" id="KW-0040">ANK repeat</keyword>
<evidence type="ECO:0000256" key="3">
    <source>
        <dbReference type="PROSITE-ProRule" id="PRU00023"/>
    </source>
</evidence>
<feature type="repeat" description="ANK" evidence="3">
    <location>
        <begin position="396"/>
        <end position="432"/>
    </location>
</feature>
<protein>
    <submittedName>
        <fullName evidence="4">Uncharacterized protein</fullName>
    </submittedName>
</protein>
<evidence type="ECO:0000313" key="4">
    <source>
        <dbReference type="EMBL" id="KAL3397474.1"/>
    </source>
</evidence>
<evidence type="ECO:0000256" key="2">
    <source>
        <dbReference type="ARBA" id="ARBA00023043"/>
    </source>
</evidence>
<feature type="repeat" description="ANK" evidence="3">
    <location>
        <begin position="248"/>
        <end position="280"/>
    </location>
</feature>
<dbReference type="Gene3D" id="1.25.40.20">
    <property type="entry name" value="Ankyrin repeat-containing domain"/>
    <property type="match status" value="4"/>
</dbReference>
<dbReference type="SUPFAM" id="SSF48403">
    <property type="entry name" value="Ankyrin repeat"/>
    <property type="match status" value="2"/>
</dbReference>
<dbReference type="SMART" id="SM00248">
    <property type="entry name" value="ANK"/>
    <property type="match status" value="13"/>
</dbReference>
<dbReference type="PROSITE" id="PS50088">
    <property type="entry name" value="ANK_REPEAT"/>
    <property type="match status" value="8"/>
</dbReference>
<accession>A0ABD2WX65</accession>
<gene>
    <name evidence="4" type="ORF">TKK_008806</name>
</gene>
<evidence type="ECO:0000256" key="1">
    <source>
        <dbReference type="ARBA" id="ARBA00022737"/>
    </source>
</evidence>
<dbReference type="InterPro" id="IPR002110">
    <property type="entry name" value="Ankyrin_rpt"/>
</dbReference>
<comment type="caution">
    <text evidence="4">The sequence shown here is derived from an EMBL/GenBank/DDBJ whole genome shotgun (WGS) entry which is preliminary data.</text>
</comment>
<feature type="repeat" description="ANK" evidence="3">
    <location>
        <begin position="550"/>
        <end position="585"/>
    </location>
</feature>
<dbReference type="Pfam" id="PF00023">
    <property type="entry name" value="Ank"/>
    <property type="match status" value="1"/>
</dbReference>
<feature type="repeat" description="ANK" evidence="3">
    <location>
        <begin position="322"/>
        <end position="354"/>
    </location>
</feature>
<keyword evidence="5" id="KW-1185">Reference proteome</keyword>
<sequence length="818" mass="93384">MANLFQLHLKILRILRENVNWEIETERFELLVRIDNLFMGWMGQLPNLQKIFQKGEIDRLLLDSVSYVGYRKYRLAKRFVEFVANTGYKNEPDADEGGKLCSRRTTAVHRVAKRSGLLKYIILDVLFKIFNRFDVNYTDESGLSHLHVACKFGYYGVVEKFLEAGQDPNCLWQKTGDSPLHLALARGCWFMSELLLKNGADPNLANTAGSTPLHFISMRKNCLAFAKMLFELSDSKYQPLQVNVQDKYNETPLHKALLYGHRKLVEFLLRRDANPHLANVAGLTSLHVICGGKRDDYSLAKMLFELSNQKYQPEQIDARTNLGSTPLNLAVPVGHKNLVQFLLRKGADPSIADNEGCTPLHYACRTSHDDYKLVEMLLELSHTKHRPVQVNAQNSLGNTPLHERICSTQHYGSDFIVELLLRNGADPNLANEKGWTPLHLICQRGDGELDDVALVESFFRISKEMNRTVRVDAKDNYDLTPFQWALRLDLKKIAASLLRNGANPNVTDAKGLTMLHILCSDFDCHRLVESFFKICDDHHQTLQVNAQNKLGDTPLHLALKIERRGVEKVIELLLRRGANPNLLNAKRLTSLHVVCMRSRDDGLVHKFFQICDDIQQPVRVNVKGRIGPTPLQLAVANLKPDTVDALLNRGADLSSFVFPTKHYYGLDLQPEKEKLKLMCGALAVVEHLEERKYKLDRRNAMTIIELFAKFGLFKTSVKLGTNWYDEEFVNIAKKLMIRPSLSLYDALHLGPEKADKLPTFREFHEFWRSDNLRQACPAHLCEIITRRFLRRWGLMLVRGPIKSDNVFHLCSSSSCPLL</sequence>
<feature type="repeat" description="ANK" evidence="3">
    <location>
        <begin position="141"/>
        <end position="169"/>
    </location>
</feature>
<keyword evidence="1" id="KW-0677">Repeat</keyword>
<feature type="repeat" description="ANK" evidence="3">
    <location>
        <begin position="626"/>
        <end position="654"/>
    </location>
</feature>
<dbReference type="AlphaFoldDB" id="A0ABD2WX65"/>